<protein>
    <recommendedName>
        <fullName evidence="6">Flagellar basal-body/hook protein C-terminal domain-containing protein</fullName>
    </recommendedName>
</protein>
<organism evidence="5">
    <name type="scientific">marine sediment metagenome</name>
    <dbReference type="NCBI Taxonomy" id="412755"/>
    <lineage>
        <taxon>unclassified sequences</taxon>
        <taxon>metagenomes</taxon>
        <taxon>ecological metagenomes</taxon>
    </lineage>
</organism>
<dbReference type="NCBIfam" id="NF009282">
    <property type="entry name" value="PRK12642.1"/>
    <property type="match status" value="1"/>
</dbReference>
<reference evidence="5" key="1">
    <citation type="journal article" date="2015" name="Nature">
        <title>Complex archaea that bridge the gap between prokaryotes and eukaryotes.</title>
        <authorList>
            <person name="Spang A."/>
            <person name="Saw J.H."/>
            <person name="Jorgensen S.L."/>
            <person name="Zaremba-Niedzwiedzka K."/>
            <person name="Martijn J."/>
            <person name="Lind A.E."/>
            <person name="van Eijk R."/>
            <person name="Schleper C."/>
            <person name="Guy L."/>
            <person name="Ettema T.J."/>
        </authorList>
    </citation>
    <scope>NUCLEOTIDE SEQUENCE</scope>
</reference>
<accession>A0A0F9U1S8</accession>
<sequence length="241" mass="25307">MQTALPVALSAQLALEKRLDTIAHNVANARTAGFRAEEIKFEALISRAGPDPVAFASEGTTYLSTRAGEMTQTGNTLDMAVSGDAFFAIQGPNGPVYTRDGRMRISAEGTVETLNGYPILDVGAAPLQVDPNAGPIAIARDGMITQNGGQIGAVGLFAMPRNANLTRFENSGVIPDQAAVPLVDFGDVGVMQGFVEGSNVNPVLEISRLIALQRAFESASNLVQTSERTLDDAVKNLGNMS</sequence>
<dbReference type="PANTHER" id="PTHR30435">
    <property type="entry name" value="FLAGELLAR PROTEIN"/>
    <property type="match status" value="1"/>
</dbReference>
<dbReference type="AlphaFoldDB" id="A0A0F9U1S8"/>
<dbReference type="NCBIfam" id="TIGR02490">
    <property type="entry name" value="flgF"/>
    <property type="match status" value="1"/>
</dbReference>
<evidence type="ECO:0000259" key="3">
    <source>
        <dbReference type="Pfam" id="PF06429"/>
    </source>
</evidence>
<feature type="domain" description="Flagellar hook protein FlgE/F/G-like D1" evidence="4">
    <location>
        <begin position="80"/>
        <end position="145"/>
    </location>
</feature>
<dbReference type="InterPro" id="IPR020013">
    <property type="entry name" value="Flagellar_FlgE/F/G"/>
</dbReference>
<evidence type="ECO:0000259" key="4">
    <source>
        <dbReference type="Pfam" id="PF22692"/>
    </source>
</evidence>
<dbReference type="SUPFAM" id="SSF117143">
    <property type="entry name" value="Flagellar hook protein flgE"/>
    <property type="match status" value="1"/>
</dbReference>
<name>A0A0F9U1S8_9ZZZZ</name>
<dbReference type="InterPro" id="IPR001444">
    <property type="entry name" value="Flag_bb_rod_N"/>
</dbReference>
<dbReference type="InterPro" id="IPR037925">
    <property type="entry name" value="FlgE/F/G-like"/>
</dbReference>
<proteinExistence type="inferred from homology"/>
<dbReference type="InterPro" id="IPR053967">
    <property type="entry name" value="LlgE_F_G-like_D1"/>
</dbReference>
<dbReference type="PANTHER" id="PTHR30435:SF19">
    <property type="entry name" value="FLAGELLAR BASAL-BODY ROD PROTEIN FLGG"/>
    <property type="match status" value="1"/>
</dbReference>
<dbReference type="InterPro" id="IPR012836">
    <property type="entry name" value="FlgF"/>
</dbReference>
<feature type="domain" description="Flagellar basal-body/hook protein C-terminal" evidence="3">
    <location>
        <begin position="191"/>
        <end position="234"/>
    </location>
</feature>
<evidence type="ECO:0000259" key="2">
    <source>
        <dbReference type="Pfam" id="PF00460"/>
    </source>
</evidence>
<dbReference type="EMBL" id="LAZR01000140">
    <property type="protein sequence ID" value="KKN87205.1"/>
    <property type="molecule type" value="Genomic_DNA"/>
</dbReference>
<dbReference type="GO" id="GO:0071978">
    <property type="term" value="P:bacterial-type flagellum-dependent swarming motility"/>
    <property type="evidence" value="ECO:0007669"/>
    <property type="project" value="TreeGrafter"/>
</dbReference>
<dbReference type="GO" id="GO:0030694">
    <property type="term" value="C:bacterial-type flagellum basal body, rod"/>
    <property type="evidence" value="ECO:0007669"/>
    <property type="project" value="InterPro"/>
</dbReference>
<dbReference type="NCBIfam" id="TIGR03506">
    <property type="entry name" value="FlgEFG_subfam"/>
    <property type="match status" value="1"/>
</dbReference>
<evidence type="ECO:0000313" key="5">
    <source>
        <dbReference type="EMBL" id="KKN87205.1"/>
    </source>
</evidence>
<dbReference type="Pfam" id="PF00460">
    <property type="entry name" value="Flg_bb_rod"/>
    <property type="match status" value="1"/>
</dbReference>
<feature type="domain" description="Flagellar basal body rod protein N-terminal" evidence="2">
    <location>
        <begin position="7"/>
        <end position="35"/>
    </location>
</feature>
<dbReference type="InterPro" id="IPR010930">
    <property type="entry name" value="Flg_bb/hook_C_dom"/>
</dbReference>
<dbReference type="Pfam" id="PF06429">
    <property type="entry name" value="Flg_bbr_C"/>
    <property type="match status" value="1"/>
</dbReference>
<evidence type="ECO:0008006" key="6">
    <source>
        <dbReference type="Google" id="ProtNLM"/>
    </source>
</evidence>
<comment type="similarity">
    <text evidence="1">Belongs to the flagella basal body rod proteins family.</text>
</comment>
<dbReference type="Pfam" id="PF22692">
    <property type="entry name" value="LlgE_F_G_D1"/>
    <property type="match status" value="1"/>
</dbReference>
<gene>
    <name evidence="5" type="ORF">LCGC14_0260510</name>
</gene>
<comment type="caution">
    <text evidence="5">The sequence shown here is derived from an EMBL/GenBank/DDBJ whole genome shotgun (WGS) entry which is preliminary data.</text>
</comment>
<evidence type="ECO:0000256" key="1">
    <source>
        <dbReference type="ARBA" id="ARBA00009677"/>
    </source>
</evidence>